<proteinExistence type="inferred from homology"/>
<dbReference type="GO" id="GO:0046920">
    <property type="term" value="F:alpha-(1-&gt;3)-fucosyltransferase activity"/>
    <property type="evidence" value="ECO:0007669"/>
    <property type="project" value="TreeGrafter"/>
</dbReference>
<dbReference type="InterPro" id="IPR001503">
    <property type="entry name" value="Glyco_trans_10"/>
</dbReference>
<dbReference type="InParanoid" id="H2ZF33"/>
<evidence type="ECO:0000256" key="4">
    <source>
        <dbReference type="ARBA" id="ARBA00022676"/>
    </source>
</evidence>
<dbReference type="EC" id="2.4.1.-" evidence="11"/>
<keyword evidence="4 11" id="KW-0328">Glycosyltransferase</keyword>
<comment type="subcellular location">
    <subcellularLocation>
        <location evidence="11">Golgi apparatus</location>
        <location evidence="11">Golgi stack membrane</location>
        <topology evidence="11">Single-pass type II membrane protein</topology>
    </subcellularLocation>
    <subcellularLocation>
        <location evidence="1">Membrane</location>
        <topology evidence="1">Single-pass membrane protein</topology>
    </subcellularLocation>
</comment>
<keyword evidence="10" id="KW-0325">Glycoprotein</keyword>
<dbReference type="UniPathway" id="UPA00378"/>
<dbReference type="InterPro" id="IPR031481">
    <property type="entry name" value="Glyco_tran_10_N"/>
</dbReference>
<dbReference type="FunFam" id="3.40.50.11660:FF:000007">
    <property type="entry name" value="alpha-(1,3)-fucosyltransferase 6-like"/>
    <property type="match status" value="1"/>
</dbReference>
<evidence type="ECO:0000256" key="6">
    <source>
        <dbReference type="ARBA" id="ARBA00022692"/>
    </source>
</evidence>
<dbReference type="Gene3D" id="3.40.50.11660">
    <property type="entry name" value="Glycosyl transferase family 10, C-terminal domain"/>
    <property type="match status" value="1"/>
</dbReference>
<reference evidence="15" key="1">
    <citation type="submission" date="2003-08" db="EMBL/GenBank/DDBJ databases">
        <authorList>
            <person name="Birren B."/>
            <person name="Nusbaum C."/>
            <person name="Abebe A."/>
            <person name="Abouelleil A."/>
            <person name="Adekoya E."/>
            <person name="Ait-zahra M."/>
            <person name="Allen N."/>
            <person name="Allen T."/>
            <person name="An P."/>
            <person name="Anderson M."/>
            <person name="Anderson S."/>
            <person name="Arachchi H."/>
            <person name="Armbruster J."/>
            <person name="Bachantsang P."/>
            <person name="Baldwin J."/>
            <person name="Barry A."/>
            <person name="Bayul T."/>
            <person name="Blitshsteyn B."/>
            <person name="Bloom T."/>
            <person name="Blye J."/>
            <person name="Boguslavskiy L."/>
            <person name="Borowsky M."/>
            <person name="Boukhgalter B."/>
            <person name="Brunache A."/>
            <person name="Butler J."/>
            <person name="Calixte N."/>
            <person name="Calvo S."/>
            <person name="Camarata J."/>
            <person name="Campo K."/>
            <person name="Chang J."/>
            <person name="Cheshatsang Y."/>
            <person name="Citroen M."/>
            <person name="Collymore A."/>
            <person name="Considine T."/>
            <person name="Cook A."/>
            <person name="Cooke P."/>
            <person name="Corum B."/>
            <person name="Cuomo C."/>
            <person name="David R."/>
            <person name="Dawoe T."/>
            <person name="Degray S."/>
            <person name="Dodge S."/>
            <person name="Dooley K."/>
            <person name="Dorje P."/>
            <person name="Dorjee K."/>
            <person name="Dorris L."/>
            <person name="Duffey N."/>
            <person name="Dupes A."/>
            <person name="Elkins T."/>
            <person name="Engels R."/>
            <person name="Erickson J."/>
            <person name="Farina A."/>
            <person name="Faro S."/>
            <person name="Ferreira P."/>
            <person name="Fischer H."/>
            <person name="Fitzgerald M."/>
            <person name="Foley K."/>
            <person name="Gage D."/>
            <person name="Galagan J."/>
            <person name="Gearin G."/>
            <person name="Gnerre S."/>
            <person name="Gnirke A."/>
            <person name="Goyette A."/>
            <person name="Graham J."/>
            <person name="Grandbois E."/>
            <person name="Gyaltsen K."/>
            <person name="Hafez N."/>
            <person name="Hagopian D."/>
            <person name="Hagos B."/>
            <person name="Hall J."/>
            <person name="Hatcher B."/>
            <person name="Heller A."/>
            <person name="Higgins H."/>
            <person name="Honan T."/>
            <person name="Horn A."/>
            <person name="Houde N."/>
            <person name="Hughes L."/>
            <person name="Hulme W."/>
            <person name="Husby E."/>
            <person name="Iliev I."/>
            <person name="Jaffe D."/>
            <person name="Jones C."/>
            <person name="Kamal M."/>
            <person name="Kamat A."/>
            <person name="Kamvysselis M."/>
            <person name="Karlsson E."/>
            <person name="Kells C."/>
            <person name="Kieu A."/>
            <person name="Kisner P."/>
            <person name="Kodira C."/>
            <person name="Kulbokas E."/>
            <person name="Labutti K."/>
            <person name="Lama D."/>
            <person name="Landers T."/>
            <person name="Leger J."/>
            <person name="Levine S."/>
            <person name="Lewis D."/>
            <person name="Lewis T."/>
            <person name="Lindblad-toh K."/>
            <person name="Liu X."/>
            <person name="Lokyitsang T."/>
            <person name="Lokyitsang Y."/>
            <person name="Lucien O."/>
            <person name="Lui A."/>
            <person name="Ma L.J."/>
            <person name="Mabbitt R."/>
            <person name="Macdonald J."/>
            <person name="Maclean C."/>
            <person name="Major J."/>
            <person name="Manning J."/>
            <person name="Marabella R."/>
            <person name="Maru K."/>
            <person name="Matthews C."/>
            <person name="Mauceli E."/>
            <person name="Mccarthy M."/>
            <person name="Mcdonough S."/>
            <person name="Mcghee T."/>
            <person name="Meldrim J."/>
            <person name="Meneus L."/>
            <person name="Mesirov J."/>
            <person name="Mihalev A."/>
            <person name="Mihova T."/>
            <person name="Mikkelsen T."/>
            <person name="Mlenga V."/>
            <person name="Moru K."/>
            <person name="Mozes J."/>
            <person name="Mulrain L."/>
            <person name="Munson G."/>
            <person name="Naylor J."/>
            <person name="Newes C."/>
            <person name="Nguyen C."/>
            <person name="Nguyen N."/>
            <person name="Nguyen T."/>
            <person name="Nicol R."/>
            <person name="Nielsen C."/>
            <person name="Nizzari M."/>
            <person name="Norbu C."/>
            <person name="Norbu N."/>
            <person name="O'donnell P."/>
            <person name="Okoawo O."/>
            <person name="O'leary S."/>
            <person name="Omotosho B."/>
            <person name="O'neill K."/>
            <person name="Osman S."/>
            <person name="Parker S."/>
            <person name="Perrin D."/>
            <person name="Phunkhang P."/>
            <person name="Piqani B."/>
            <person name="Purcell S."/>
            <person name="Rachupka T."/>
            <person name="Ramasamy U."/>
            <person name="Rameau R."/>
            <person name="Ray V."/>
            <person name="Raymond C."/>
            <person name="Retta R."/>
            <person name="Richardson S."/>
            <person name="Rise C."/>
            <person name="Rodriguez J."/>
            <person name="Rogers J."/>
            <person name="Rogov P."/>
            <person name="Rutman M."/>
            <person name="Schupbach R."/>
            <person name="Seaman C."/>
            <person name="Settipalli S."/>
            <person name="Sharpe T."/>
            <person name="Sheridan J."/>
            <person name="Sherpa N."/>
            <person name="Shi J."/>
            <person name="Smirnov S."/>
            <person name="Smith C."/>
            <person name="Sougnez C."/>
            <person name="Spencer B."/>
            <person name="Stalker J."/>
            <person name="Stange-thomann N."/>
            <person name="Stavropoulos S."/>
            <person name="Stetson K."/>
            <person name="Stone C."/>
            <person name="Stone S."/>
            <person name="Stubbs M."/>
            <person name="Talamas J."/>
            <person name="Tchuinga P."/>
            <person name="Tenzing P."/>
            <person name="Tesfaye S."/>
            <person name="Theodore J."/>
            <person name="Thoulutsang Y."/>
            <person name="Topham K."/>
            <person name="Towey S."/>
            <person name="Tsamla T."/>
            <person name="Tsomo N."/>
            <person name="Vallee D."/>
            <person name="Vassiliev H."/>
            <person name="Venkataraman V."/>
            <person name="Vinson J."/>
            <person name="Vo A."/>
            <person name="Wade C."/>
            <person name="Wang S."/>
            <person name="Wangchuk T."/>
            <person name="Wangdi T."/>
            <person name="Whittaker C."/>
            <person name="Wilkinson J."/>
            <person name="Wu Y."/>
            <person name="Wyman D."/>
            <person name="Yadav S."/>
            <person name="Yang S."/>
            <person name="Yang X."/>
            <person name="Yeager S."/>
            <person name="Yee E."/>
            <person name="Young G."/>
            <person name="Zainoun J."/>
            <person name="Zembeck L."/>
            <person name="Zimmer A."/>
            <person name="Zody M."/>
            <person name="Lander E."/>
        </authorList>
    </citation>
    <scope>NUCLEOTIDE SEQUENCE [LARGE SCALE GENOMIC DNA]</scope>
</reference>
<dbReference type="GeneTree" id="ENSGT00940000159014"/>
<organism evidence="14 15">
    <name type="scientific">Ciona savignyi</name>
    <name type="common">Pacific transparent sea squirt</name>
    <dbReference type="NCBI Taxonomy" id="51511"/>
    <lineage>
        <taxon>Eukaryota</taxon>
        <taxon>Metazoa</taxon>
        <taxon>Chordata</taxon>
        <taxon>Tunicata</taxon>
        <taxon>Ascidiacea</taxon>
        <taxon>Phlebobranchia</taxon>
        <taxon>Cionidae</taxon>
        <taxon>Ciona</taxon>
    </lineage>
</organism>
<keyword evidence="8" id="KW-1133">Transmembrane helix</keyword>
<keyword evidence="9" id="KW-0472">Membrane</keyword>
<keyword evidence="6 11" id="KW-0812">Transmembrane</keyword>
<evidence type="ECO:0000256" key="11">
    <source>
        <dbReference type="RuleBase" id="RU003832"/>
    </source>
</evidence>
<feature type="domain" description="Fucosyltransferase C-terminal" evidence="12">
    <location>
        <begin position="181"/>
        <end position="376"/>
    </location>
</feature>
<accession>H2ZF33</accession>
<evidence type="ECO:0000256" key="1">
    <source>
        <dbReference type="ARBA" id="ARBA00004167"/>
    </source>
</evidence>
<dbReference type="STRING" id="51511.ENSCSAVP00000016199"/>
<comment type="similarity">
    <text evidence="3 11">Belongs to the glycosyltransferase 10 family.</text>
</comment>
<dbReference type="InterPro" id="IPR055270">
    <property type="entry name" value="Glyco_tran_10_C"/>
</dbReference>
<reference evidence="14" key="2">
    <citation type="submission" date="2025-08" db="UniProtKB">
        <authorList>
            <consortium name="Ensembl"/>
        </authorList>
    </citation>
    <scope>IDENTIFICATION</scope>
</reference>
<evidence type="ECO:0000256" key="5">
    <source>
        <dbReference type="ARBA" id="ARBA00022679"/>
    </source>
</evidence>
<dbReference type="PANTHER" id="PTHR11929:SF145">
    <property type="entry name" value="ALPHA-(1,3)-FUCOSYLTRANSFERASE FUT-1"/>
    <property type="match status" value="1"/>
</dbReference>
<dbReference type="eggNOG" id="KOG2619">
    <property type="taxonomic scope" value="Eukaryota"/>
</dbReference>
<dbReference type="SUPFAM" id="SSF53756">
    <property type="entry name" value="UDP-Glycosyltransferase/glycogen phosphorylase"/>
    <property type="match status" value="1"/>
</dbReference>
<evidence type="ECO:0000256" key="10">
    <source>
        <dbReference type="ARBA" id="ARBA00023180"/>
    </source>
</evidence>
<keyword evidence="15" id="KW-1185">Reference proteome</keyword>
<dbReference type="Pfam" id="PF00852">
    <property type="entry name" value="Glyco_transf_10"/>
    <property type="match status" value="1"/>
</dbReference>
<dbReference type="InterPro" id="IPR038577">
    <property type="entry name" value="GT10-like_C_sf"/>
</dbReference>
<name>H2ZF33_CIOSA</name>
<reference evidence="14" key="3">
    <citation type="submission" date="2025-09" db="UniProtKB">
        <authorList>
            <consortium name="Ensembl"/>
        </authorList>
    </citation>
    <scope>IDENTIFICATION</scope>
</reference>
<evidence type="ECO:0000256" key="3">
    <source>
        <dbReference type="ARBA" id="ARBA00008919"/>
    </source>
</evidence>
<evidence type="ECO:0000256" key="9">
    <source>
        <dbReference type="ARBA" id="ARBA00023136"/>
    </source>
</evidence>
<feature type="domain" description="Fucosyltransferase N-terminal" evidence="13">
    <location>
        <begin position="59"/>
        <end position="160"/>
    </location>
</feature>
<comment type="pathway">
    <text evidence="2">Protein modification; protein glycosylation.</text>
</comment>
<protein>
    <recommendedName>
        <fullName evidence="11">Fucosyltransferase</fullName>
        <ecNumber evidence="11">2.4.1.-</ecNumber>
    </recommendedName>
</protein>
<evidence type="ECO:0000313" key="15">
    <source>
        <dbReference type="Proteomes" id="UP000007875"/>
    </source>
</evidence>
<dbReference type="Ensembl" id="ENSCSAVT00000016380.1">
    <property type="protein sequence ID" value="ENSCSAVP00000016199.1"/>
    <property type="gene ID" value="ENSCSAVG00000009524.1"/>
</dbReference>
<evidence type="ECO:0000313" key="14">
    <source>
        <dbReference type="Ensembl" id="ENSCSAVP00000016199.1"/>
    </source>
</evidence>
<evidence type="ECO:0000259" key="13">
    <source>
        <dbReference type="Pfam" id="PF17039"/>
    </source>
</evidence>
<dbReference type="Proteomes" id="UP000007875">
    <property type="component" value="Unassembled WGS sequence"/>
</dbReference>
<dbReference type="OMA" id="SWINAES"/>
<evidence type="ECO:0000256" key="8">
    <source>
        <dbReference type="ARBA" id="ARBA00022989"/>
    </source>
</evidence>
<dbReference type="AlphaFoldDB" id="H2ZF33"/>
<keyword evidence="7" id="KW-0735">Signal-anchor</keyword>
<evidence type="ECO:0000256" key="2">
    <source>
        <dbReference type="ARBA" id="ARBA00004922"/>
    </source>
</evidence>
<dbReference type="PANTHER" id="PTHR11929">
    <property type="entry name" value="ALPHA- 1,3 -FUCOSYLTRANSFERASE"/>
    <property type="match status" value="1"/>
</dbReference>
<keyword evidence="11" id="KW-0333">Golgi apparatus</keyword>
<keyword evidence="5 11" id="KW-0808">Transferase</keyword>
<dbReference type="GO" id="GO:0032580">
    <property type="term" value="C:Golgi cisterna membrane"/>
    <property type="evidence" value="ECO:0007669"/>
    <property type="project" value="UniProtKB-SubCell"/>
</dbReference>
<sequence>MIKKSICSRICCLVLLLILLLISVRKLYPTQRSINVFRKETDRKITYMSSTVSTPANEKPKLILYWRPDGSSGEETSVGECEVTYDKNRLKEAGIVAFHFTTISGNDIPWKHYRDPKQIFVYWNAEPAGAWGRDSLTEFDNFFNWTWTYKRSADALRGYGTRGRVLAAVKRGKLVVDKIVKSKDKMAMWTVSHCGGTKGAIQRMQYYKDLVQAGLTVSTFGNCFAGAEKIPWSFPTNYPDRLKRHKFYLAFENSIRCRDYITEKFWDNALKNDMVPVVWGPAKEDVLAVAPIDSFIHCDDFESPAKLAEYLHFLDQNDDEYRKYFRWREDESMTEEEMAKLIKEKYPDIDVEFKSKDLCEEYLKNTNTKIIKSLNQEFLRSDRD</sequence>
<dbReference type="Pfam" id="PF17039">
    <property type="entry name" value="Glyco_tran_10_N"/>
    <property type="match status" value="1"/>
</dbReference>
<evidence type="ECO:0000259" key="12">
    <source>
        <dbReference type="Pfam" id="PF00852"/>
    </source>
</evidence>
<evidence type="ECO:0000256" key="7">
    <source>
        <dbReference type="ARBA" id="ARBA00022968"/>
    </source>
</evidence>
<dbReference type="HOGENOM" id="CLU_032075_2_0_1"/>